<evidence type="ECO:0000313" key="3">
    <source>
        <dbReference type="Proteomes" id="UP000617041"/>
    </source>
</evidence>
<comment type="caution">
    <text evidence="2">The sequence shown here is derived from an EMBL/GenBank/DDBJ whole genome shotgun (WGS) entry which is preliminary data.</text>
</comment>
<keyword evidence="1" id="KW-0812">Transmembrane</keyword>
<feature type="transmembrane region" description="Helical" evidence="1">
    <location>
        <begin position="285"/>
        <end position="307"/>
    </location>
</feature>
<dbReference type="Proteomes" id="UP000617041">
    <property type="component" value="Unassembled WGS sequence"/>
</dbReference>
<evidence type="ECO:0000313" key="2">
    <source>
        <dbReference type="EMBL" id="MBK0393261.1"/>
    </source>
</evidence>
<evidence type="ECO:0000256" key="1">
    <source>
        <dbReference type="SAM" id="Phobius"/>
    </source>
</evidence>
<keyword evidence="3" id="KW-1185">Reference proteome</keyword>
<dbReference type="Pfam" id="PF11981">
    <property type="entry name" value="DUF3482"/>
    <property type="match status" value="1"/>
</dbReference>
<proteinExistence type="predicted"/>
<keyword evidence="1" id="KW-0472">Membrane</keyword>
<feature type="transmembrane region" description="Helical" evidence="1">
    <location>
        <begin position="238"/>
        <end position="255"/>
    </location>
</feature>
<reference evidence="2" key="1">
    <citation type="submission" date="2020-12" db="EMBL/GenBank/DDBJ databases">
        <title>Ramlibacter sp. nov., isolated from a freshwater alga, Cryptomonas.</title>
        <authorList>
            <person name="Kim H.M."/>
            <person name="Jeon C.O."/>
        </authorList>
    </citation>
    <scope>NUCLEOTIDE SEQUENCE</scope>
    <source>
        <strain evidence="2">CrO1</strain>
    </source>
</reference>
<keyword evidence="1" id="KW-1133">Transmembrane helix</keyword>
<accession>A0A934Q2D8</accession>
<dbReference type="AlphaFoldDB" id="A0A934Q2D8"/>
<feature type="transmembrane region" description="Helical" evidence="1">
    <location>
        <begin position="95"/>
        <end position="114"/>
    </location>
</feature>
<dbReference type="RefSeq" id="WP_200788240.1">
    <property type="nucleotide sequence ID" value="NZ_JAEDAO010000001.1"/>
</dbReference>
<protein>
    <submittedName>
        <fullName evidence="2">DUF3482 domain-containing protein</fullName>
    </submittedName>
</protein>
<dbReference type="EMBL" id="JAEDAO010000001">
    <property type="protein sequence ID" value="MBK0393261.1"/>
    <property type="molecule type" value="Genomic_DNA"/>
</dbReference>
<name>A0A934Q2D8_9BURK</name>
<dbReference type="InterPro" id="IPR021871">
    <property type="entry name" value="DUF3482"/>
</dbReference>
<feature type="transmembrane region" description="Helical" evidence="1">
    <location>
        <begin position="126"/>
        <end position="150"/>
    </location>
</feature>
<feature type="transmembrane region" description="Helical" evidence="1">
    <location>
        <begin position="199"/>
        <end position="218"/>
    </location>
</feature>
<organism evidence="2 3">
    <name type="scientific">Ramlibacter algicola</name>
    <dbReference type="NCBI Taxonomy" id="2795217"/>
    <lineage>
        <taxon>Bacteria</taxon>
        <taxon>Pseudomonadati</taxon>
        <taxon>Pseudomonadota</taxon>
        <taxon>Betaproteobacteria</taxon>
        <taxon>Burkholderiales</taxon>
        <taxon>Comamonadaceae</taxon>
        <taxon>Ramlibacter</taxon>
    </lineage>
</organism>
<sequence length="749" mass="80002">MPAPEPFPDRLLLPEAEARRVLFVQALEGVDTQGRLLGGEERERIEREALAASGDPARGQRVDVRAWLLARSASIVELLRHRQPRLAALADPPAWHAWAGWLLPLLALVAGGVIDRIDNPKQVNLLSPPLLAFLLWNVAVYVAIVVFAVWPRKRNAAPRAWSGWFDRPWGGVRGDVAKAFGVRWWRVAGALEGQRWRRILHTGAAAWGLGVAISLVLGGLVREYRVGWESTLLDLPQVHALLSALFAPVVALLPIEPFSQAELARLHFGSGADVGRLEARRWVGLYLALIAIVVVLPRALLAAWAAWRQHRLSRALVLDLRDPGLAAVLSRVHPVRLRVLLTIADGVDSQPAWTVLRQAGDTTAPMSVEVPWTVLSTPRGDAMVVVRTPSVAGTPETGRWWQRFMGGGDVAGPDPHAPDVVIAVAPDASAAPAIDAPLLVLATRPGHAAGALPGGPRRALLPLEALPTWRSDERLREVLQRLLPAHQQAGLARLWDRWREHALQRLSRCCGLLADDLLAHARDAQPLDVQPLGVRQLVVASEREAAQELRRTAMRELALRVQSRSDAWMARIAMLHGVKAPVAAAPDVARTDGFQVRQAVDAPQAGLAGVASGAAMGATVDLMTGGLTLGAASALGALVGGGAALVAAAWKNRAGEAVSLVLLDDGQLLALTQAALAGYVHVAHAGRAPSRSADDVLVAVKLAVDARAAALRDAFSAARSVQGDVGDTAARLAHELQAAALDALDRLHA</sequence>
<dbReference type="Pfam" id="PF11067">
    <property type="entry name" value="DUF2868"/>
    <property type="match status" value="1"/>
</dbReference>
<dbReference type="InterPro" id="IPR021296">
    <property type="entry name" value="DUF2868"/>
</dbReference>
<gene>
    <name evidence="2" type="ORF">I8E28_11725</name>
</gene>